<proteinExistence type="predicted"/>
<feature type="non-terminal residue" evidence="2">
    <location>
        <position position="1"/>
    </location>
</feature>
<dbReference type="PANTHER" id="PTHR10622">
    <property type="entry name" value="HET DOMAIN-CONTAINING PROTEIN"/>
    <property type="match status" value="1"/>
</dbReference>
<organism evidence="2 3">
    <name type="scientific">Scytalidium lignicola</name>
    <name type="common">Hyphomycete</name>
    <dbReference type="NCBI Taxonomy" id="5539"/>
    <lineage>
        <taxon>Eukaryota</taxon>
        <taxon>Fungi</taxon>
        <taxon>Dikarya</taxon>
        <taxon>Ascomycota</taxon>
        <taxon>Pezizomycotina</taxon>
        <taxon>Leotiomycetes</taxon>
        <taxon>Leotiomycetes incertae sedis</taxon>
        <taxon>Scytalidium</taxon>
    </lineage>
</organism>
<dbReference type="OMA" id="SHTWIDG"/>
<evidence type="ECO:0000259" key="1">
    <source>
        <dbReference type="Pfam" id="PF06985"/>
    </source>
</evidence>
<dbReference type="PANTHER" id="PTHR10622:SF10">
    <property type="entry name" value="HET DOMAIN-CONTAINING PROTEIN"/>
    <property type="match status" value="1"/>
</dbReference>
<comment type="caution">
    <text evidence="2">The sequence shown here is derived from an EMBL/GenBank/DDBJ whole genome shotgun (WGS) entry which is preliminary data.</text>
</comment>
<dbReference type="InterPro" id="IPR010730">
    <property type="entry name" value="HET"/>
</dbReference>
<reference evidence="2 3" key="1">
    <citation type="submission" date="2018-05" db="EMBL/GenBank/DDBJ databases">
        <title>Draft genome sequence of Scytalidium lignicola DSM 105466, a ubiquitous saprotrophic fungus.</title>
        <authorList>
            <person name="Buettner E."/>
            <person name="Gebauer A.M."/>
            <person name="Hofrichter M."/>
            <person name="Liers C."/>
            <person name="Kellner H."/>
        </authorList>
    </citation>
    <scope>NUCLEOTIDE SEQUENCE [LARGE SCALE GENOMIC DNA]</scope>
    <source>
        <strain evidence="2 3">DSM 105466</strain>
    </source>
</reference>
<gene>
    <name evidence="2" type="ORF">B7463_g11936</name>
</gene>
<accession>A0A3E2GUG9</accession>
<name>A0A3E2GUG9_SCYLI</name>
<feature type="domain" description="Heterokaryon incompatibility" evidence="1">
    <location>
        <begin position="100"/>
        <end position="192"/>
    </location>
</feature>
<sequence length="250" mass="28349">MSKRVFGFSFWPAPYAKGGQKAESKRGLSRLPNWQEPNGQSVGIYYAPKTRPRELSTPNAFAGPLIRTYIILSNFGMSIRLLYTETLRLKSFIGDAIPKYAVLSHTWIEGDEVSFQEMMAIAEYPDHPAVKKSGYNKIVECCQKARSHDYLYAWIDTCCIDKTSSAELSEAINSMYNWYQKASTCYVYLSDVPAGQDLSATDSKFRDSRWFTRGWTLQELLAPSRLIFYNQNWGIIGEELKHPSSKAGSG</sequence>
<dbReference type="Proteomes" id="UP000258309">
    <property type="component" value="Unassembled WGS sequence"/>
</dbReference>
<evidence type="ECO:0000313" key="2">
    <source>
        <dbReference type="EMBL" id="RFU24403.1"/>
    </source>
</evidence>
<dbReference type="STRING" id="5539.A0A3E2GUG9"/>
<feature type="non-terminal residue" evidence="2">
    <location>
        <position position="250"/>
    </location>
</feature>
<evidence type="ECO:0000313" key="3">
    <source>
        <dbReference type="Proteomes" id="UP000258309"/>
    </source>
</evidence>
<protein>
    <recommendedName>
        <fullName evidence="1">Heterokaryon incompatibility domain-containing protein</fullName>
    </recommendedName>
</protein>
<keyword evidence="3" id="KW-1185">Reference proteome</keyword>
<dbReference type="OrthoDB" id="674604at2759"/>
<dbReference type="EMBL" id="NCSJ02000452">
    <property type="protein sequence ID" value="RFU24403.1"/>
    <property type="molecule type" value="Genomic_DNA"/>
</dbReference>
<dbReference type="AlphaFoldDB" id="A0A3E2GUG9"/>
<dbReference type="Pfam" id="PF06985">
    <property type="entry name" value="HET"/>
    <property type="match status" value="1"/>
</dbReference>